<gene>
    <name evidence="1" type="ORF">WKI47_21935</name>
</gene>
<evidence type="ECO:0000313" key="1">
    <source>
        <dbReference type="EMBL" id="MEJ8306578.1"/>
    </source>
</evidence>
<sequence>MNRFKGLNDSQEKRQDRDVRPNWYDTLSREPGQMSQEPTLAQMRKIKEESTMKHAYAPTRNKGKTAFGAIVAAGVIFGGIWGANSAGWLDNGTPNAAQTQVAGQSQTDPGSAGSNAGGAVGGGQTEQNAQTLAAEAEAQAREVAEDFKKEDLTVTPEKLDVYEREFRVENEDTSSMEAWIEKRHAELSAYAENEFLSSYFANRAGDMPYQAAIRTDSELTVEDLTMTTRNIDLENNQVTFDYKLNLVFSGNREPLPMKGAIRMEKGADGWKVLKDVPGKASFLELYKIAWPNLAG</sequence>
<name>A0ACC6PI40_9BACL</name>
<comment type="caution">
    <text evidence="1">The sequence shown here is derived from an EMBL/GenBank/DDBJ whole genome shotgun (WGS) entry which is preliminary data.</text>
</comment>
<dbReference type="Proteomes" id="UP001380953">
    <property type="component" value="Unassembled WGS sequence"/>
</dbReference>
<accession>A0ACC6PI40</accession>
<organism evidence="1 2">
    <name type="scientific">Saccharibacillus sacchari</name>
    <dbReference type="NCBI Taxonomy" id="456493"/>
    <lineage>
        <taxon>Bacteria</taxon>
        <taxon>Bacillati</taxon>
        <taxon>Bacillota</taxon>
        <taxon>Bacilli</taxon>
        <taxon>Bacillales</taxon>
        <taxon>Paenibacillaceae</taxon>
        <taxon>Saccharibacillus</taxon>
    </lineage>
</organism>
<keyword evidence="2" id="KW-1185">Reference proteome</keyword>
<protein>
    <submittedName>
        <fullName evidence="1">Uncharacterized protein</fullName>
    </submittedName>
</protein>
<proteinExistence type="predicted"/>
<dbReference type="EMBL" id="JBBKAR010000056">
    <property type="protein sequence ID" value="MEJ8306578.1"/>
    <property type="molecule type" value="Genomic_DNA"/>
</dbReference>
<evidence type="ECO:0000313" key="2">
    <source>
        <dbReference type="Proteomes" id="UP001380953"/>
    </source>
</evidence>
<reference evidence="1" key="1">
    <citation type="submission" date="2024-03" db="EMBL/GenBank/DDBJ databases">
        <title>Whole genome sequecning of epiphytes from Marcgravia umbellata leaves.</title>
        <authorList>
            <person name="Kumar G."/>
            <person name="Savka M.A."/>
        </authorList>
    </citation>
    <scope>NUCLEOTIDE SEQUENCE</scope>
    <source>
        <strain evidence="1">RIT_BL5</strain>
    </source>
</reference>